<evidence type="ECO:0000313" key="2">
    <source>
        <dbReference type="EMBL" id="KAE9267256.1"/>
    </source>
</evidence>
<name>A0A6A4B386_9STRA</name>
<comment type="caution">
    <text evidence="2">The sequence shown here is derived from an EMBL/GenBank/DDBJ whole genome shotgun (WGS) entry which is preliminary data.</text>
</comment>
<evidence type="ECO:0008006" key="4">
    <source>
        <dbReference type="Google" id="ProtNLM"/>
    </source>
</evidence>
<dbReference type="EMBL" id="QXGE01005526">
    <property type="protein sequence ID" value="KAE9267256.1"/>
    <property type="molecule type" value="Genomic_DNA"/>
</dbReference>
<sequence length="72" mass="8016">MQVRLFLVLQGLPLLRTHEYCHCSIPRIAGTNECLVEVQATTRHLKRINRFCRAKDSATSSSVAGTSADNET</sequence>
<keyword evidence="1" id="KW-0732">Signal</keyword>
<feature type="signal peptide" evidence="1">
    <location>
        <begin position="1"/>
        <end position="17"/>
    </location>
</feature>
<organism evidence="2 3">
    <name type="scientific">Phytophthora fragariae</name>
    <dbReference type="NCBI Taxonomy" id="53985"/>
    <lineage>
        <taxon>Eukaryota</taxon>
        <taxon>Sar</taxon>
        <taxon>Stramenopiles</taxon>
        <taxon>Oomycota</taxon>
        <taxon>Peronosporomycetes</taxon>
        <taxon>Peronosporales</taxon>
        <taxon>Peronosporaceae</taxon>
        <taxon>Phytophthora</taxon>
    </lineage>
</organism>
<dbReference type="Proteomes" id="UP000437068">
    <property type="component" value="Unassembled WGS sequence"/>
</dbReference>
<evidence type="ECO:0000256" key="1">
    <source>
        <dbReference type="SAM" id="SignalP"/>
    </source>
</evidence>
<dbReference type="AlphaFoldDB" id="A0A6A4B386"/>
<accession>A0A6A4B386</accession>
<feature type="chain" id="PRO_5025382522" description="Secreted protein" evidence="1">
    <location>
        <begin position="18"/>
        <end position="72"/>
    </location>
</feature>
<reference evidence="2 3" key="1">
    <citation type="submission" date="2018-08" db="EMBL/GenBank/DDBJ databases">
        <title>Genomic investigation of the strawberry pathogen Phytophthora fragariae indicates pathogenicity is determined by transcriptional variation in three key races.</title>
        <authorList>
            <person name="Adams T.M."/>
            <person name="Armitage A.D."/>
            <person name="Sobczyk M.K."/>
            <person name="Bates H.J."/>
            <person name="Dunwell J.M."/>
            <person name="Nellist C.F."/>
            <person name="Harrison R.J."/>
        </authorList>
    </citation>
    <scope>NUCLEOTIDE SEQUENCE [LARGE SCALE GENOMIC DNA]</scope>
    <source>
        <strain evidence="2 3">A4</strain>
    </source>
</reference>
<proteinExistence type="predicted"/>
<protein>
    <recommendedName>
        <fullName evidence="4">Secreted protein</fullName>
    </recommendedName>
</protein>
<gene>
    <name evidence="2" type="ORF">PF001_g30158</name>
</gene>
<evidence type="ECO:0000313" key="3">
    <source>
        <dbReference type="Proteomes" id="UP000437068"/>
    </source>
</evidence>